<proteinExistence type="predicted"/>
<dbReference type="HOGENOM" id="CLU_3029423_0_0_11"/>
<dbReference type="AlphaFoldDB" id="Q3L954"/>
<name>Q3L954_RHOE4</name>
<sequence length="55" mass="6000">MPDSQPSRAPHVTDAQINAARTKLIIDEKLKRAPKPGILKLAALKTAAERRQIGN</sequence>
<dbReference type="Proteomes" id="UP000002204">
    <property type="component" value="Plasmid pREC1"/>
</dbReference>
<gene>
    <name evidence="1" type="ordered locus">RER_pREC1-00180</name>
</gene>
<evidence type="ECO:0000313" key="2">
    <source>
        <dbReference type="Proteomes" id="UP000002204"/>
    </source>
</evidence>
<reference evidence="2" key="1">
    <citation type="submission" date="2005-03" db="EMBL/GenBank/DDBJ databases">
        <title>Comparison of the complete genome sequences of Rhodococcus erythropolis PR4 and Rhodococcus opacus B4.</title>
        <authorList>
            <person name="Takarada H."/>
            <person name="Sekine M."/>
            <person name="Hosoyama A."/>
            <person name="Yamada R."/>
            <person name="Fujisawa T."/>
            <person name="Omata S."/>
            <person name="Shimizu A."/>
            <person name="Tsukatani N."/>
            <person name="Tanikawa S."/>
            <person name="Fujita N."/>
            <person name="Harayama S."/>
        </authorList>
    </citation>
    <scope>NUCLEOTIDE SEQUENCE [LARGE SCALE GENOMIC DNA]</scope>
    <source>
        <strain evidence="2">PR4 / NBRC 100887</strain>
        <plasmid evidence="2">pREC1</plasmid>
    </source>
</reference>
<reference evidence="1 2" key="2">
    <citation type="journal article" date="2006" name="Environ. Microbiol.">
        <title>Sequence analysis of three plasmids harboured in Rhodococcus erythropolis strain PR4.</title>
        <authorList>
            <person name="Sekine M."/>
            <person name="Tanikawa S."/>
            <person name="Omata S."/>
            <person name="Saito M."/>
            <person name="Fujisawa T."/>
            <person name="Tsukatani N."/>
            <person name="Tajima T."/>
            <person name="Sekigawa T."/>
            <person name="Kosugi H."/>
            <person name="Matsuo Y."/>
            <person name="Nishiko R."/>
            <person name="Imamura K."/>
            <person name="Ito M."/>
            <person name="Narita H."/>
            <person name="Tago S."/>
            <person name="Fujita N."/>
            <person name="Harayama S."/>
        </authorList>
    </citation>
    <scope>NUCLEOTIDE SEQUENCE [LARGE SCALE GENOMIC DNA]</scope>
    <source>
        <strain evidence="2">PR4 / NBRC 100887</strain>
        <plasmid evidence="1 2">pREC1</plasmid>
    </source>
</reference>
<dbReference type="RefSeq" id="WP_011331163.1">
    <property type="nucleotide sequence ID" value="NC_007486.1"/>
</dbReference>
<organism evidence="1 2">
    <name type="scientific">Rhodococcus erythropolis (strain PR4 / NBRC 100887)</name>
    <dbReference type="NCBI Taxonomy" id="234621"/>
    <lineage>
        <taxon>Bacteria</taxon>
        <taxon>Bacillati</taxon>
        <taxon>Actinomycetota</taxon>
        <taxon>Actinomycetes</taxon>
        <taxon>Mycobacteriales</taxon>
        <taxon>Nocardiaceae</taxon>
        <taxon>Rhodococcus</taxon>
        <taxon>Rhodococcus erythropolis group</taxon>
    </lineage>
</organism>
<protein>
    <submittedName>
        <fullName evidence="1">Uncharacterized protein</fullName>
    </submittedName>
</protein>
<geneLocation type="plasmid" evidence="1 2">
    <name>pREC1</name>
</geneLocation>
<dbReference type="EMBL" id="AP008932">
    <property type="protein sequence ID" value="BAE46259.1"/>
    <property type="molecule type" value="Genomic_DNA"/>
</dbReference>
<dbReference type="KEGG" id="rer:RER_pREC1-00180"/>
<accession>Q3L954</accession>
<evidence type="ECO:0000313" key="1">
    <source>
        <dbReference type="EMBL" id="BAE46259.1"/>
    </source>
</evidence>
<keyword evidence="1" id="KW-0614">Plasmid</keyword>